<keyword evidence="2" id="KW-1185">Reference proteome</keyword>
<evidence type="ECO:0000313" key="1">
    <source>
        <dbReference type="EMBL" id="MBE1507143.1"/>
    </source>
</evidence>
<evidence type="ECO:0000313" key="2">
    <source>
        <dbReference type="Proteomes" id="UP000620262"/>
    </source>
</evidence>
<comment type="caution">
    <text evidence="1">The sequence shown here is derived from an EMBL/GenBank/DDBJ whole genome shotgun (WGS) entry which is preliminary data.</text>
</comment>
<dbReference type="Proteomes" id="UP000620262">
    <property type="component" value="Unassembled WGS sequence"/>
</dbReference>
<protein>
    <recommendedName>
        <fullName evidence="3">Glycosyltransferase family 2 protein</fullName>
    </recommendedName>
</protein>
<dbReference type="EMBL" id="JADBEC010000002">
    <property type="protein sequence ID" value="MBE1507143.1"/>
    <property type="molecule type" value="Genomic_DNA"/>
</dbReference>
<gene>
    <name evidence="1" type="ORF">H4W29_004388</name>
</gene>
<reference evidence="1 2" key="1">
    <citation type="submission" date="2020-10" db="EMBL/GenBank/DDBJ databases">
        <title>Sequencing the genomes of 1000 actinobacteria strains.</title>
        <authorList>
            <person name="Klenk H.-P."/>
        </authorList>
    </citation>
    <scope>NUCLEOTIDE SEQUENCE [LARGE SCALE GENOMIC DNA]</scope>
    <source>
        <strain evidence="1 2">DSM 7307</strain>
    </source>
</reference>
<dbReference type="Gene3D" id="3.90.550.10">
    <property type="entry name" value="Spore Coat Polysaccharide Biosynthesis Protein SpsA, Chain A"/>
    <property type="match status" value="1"/>
</dbReference>
<organism evidence="1 2">
    <name type="scientific">Rhizobium viscosum</name>
    <name type="common">Arthrobacter viscosus</name>
    <dbReference type="NCBI Taxonomy" id="1673"/>
    <lineage>
        <taxon>Bacteria</taxon>
        <taxon>Pseudomonadati</taxon>
        <taxon>Pseudomonadota</taxon>
        <taxon>Alphaproteobacteria</taxon>
        <taxon>Hyphomicrobiales</taxon>
        <taxon>Rhizobiaceae</taxon>
        <taxon>Rhizobium/Agrobacterium group</taxon>
        <taxon>Rhizobium</taxon>
    </lineage>
</organism>
<sequence length="335" mass="37411">MIETAGCRNIHKRVFAAKLSCMGYFLLFNPDLNVYVAPQDGARQPSRSLRARSSTDMFPNNRVVMPKITLFSTSNLRQGRSEHLQRMVDSIARAKVEDPSIDVHLYLLLQNVPDDAVDPEFPDWISTRRINHQISLSAARNLLMREVVKAGVVTADGIYAFPDDDCWYPEKFLTLVAGLFRDKPEIDFWFCRYSSTPETKSALTTEKPALQKVISRASSNTFFFRGRLLPELQTFDEALGVGARLNGGEDTDYAIRAFYLARSTLFTDAPLVGHRDHDSSLKPKYFPGTLYAIAAHKTRSIPGIIAFVRKLLVGASLVASGKLTLSGYIAAVRNA</sequence>
<evidence type="ECO:0008006" key="3">
    <source>
        <dbReference type="Google" id="ProtNLM"/>
    </source>
</evidence>
<proteinExistence type="predicted"/>
<dbReference type="InterPro" id="IPR029044">
    <property type="entry name" value="Nucleotide-diphossugar_trans"/>
</dbReference>
<accession>A0ABR9IVJ8</accession>
<name>A0ABR9IVJ8_RHIVS</name>
<dbReference type="SUPFAM" id="SSF53448">
    <property type="entry name" value="Nucleotide-diphospho-sugar transferases"/>
    <property type="match status" value="1"/>
</dbReference>
<dbReference type="RefSeq" id="WP_192730922.1">
    <property type="nucleotide sequence ID" value="NZ_BAAAVL010000004.1"/>
</dbReference>